<feature type="compositionally biased region" description="Polar residues" evidence="1">
    <location>
        <begin position="555"/>
        <end position="572"/>
    </location>
</feature>
<organism evidence="2 3">
    <name type="scientific">Petromyces alliaceus</name>
    <name type="common">Aspergillus alliaceus</name>
    <dbReference type="NCBI Taxonomy" id="209559"/>
    <lineage>
        <taxon>Eukaryota</taxon>
        <taxon>Fungi</taxon>
        <taxon>Dikarya</taxon>
        <taxon>Ascomycota</taxon>
        <taxon>Pezizomycotina</taxon>
        <taxon>Eurotiomycetes</taxon>
        <taxon>Eurotiomycetidae</taxon>
        <taxon>Eurotiales</taxon>
        <taxon>Aspergillaceae</taxon>
        <taxon>Aspergillus</taxon>
        <taxon>Aspergillus subgen. Circumdati</taxon>
    </lineage>
</organism>
<feature type="region of interest" description="Disordered" evidence="1">
    <location>
        <begin position="362"/>
        <end position="415"/>
    </location>
</feature>
<feature type="compositionally biased region" description="Polar residues" evidence="1">
    <location>
        <begin position="194"/>
        <end position="206"/>
    </location>
</feature>
<evidence type="ECO:0000313" key="3">
    <source>
        <dbReference type="Proteomes" id="UP000541154"/>
    </source>
</evidence>
<accession>A0A8H6A9E8</accession>
<reference evidence="2 3" key="1">
    <citation type="submission" date="2019-04" db="EMBL/GenBank/DDBJ databases">
        <title>Aspergillus burnettii sp. nov., novel species from soil in southeast Queensland.</title>
        <authorList>
            <person name="Gilchrist C.L.M."/>
            <person name="Pitt J.I."/>
            <person name="Lange L."/>
            <person name="Lacey H.J."/>
            <person name="Vuong D."/>
            <person name="Midgley D.J."/>
            <person name="Greenfield P."/>
            <person name="Bradbury M."/>
            <person name="Lacey E."/>
            <person name="Busk P.K."/>
            <person name="Pilgaard B."/>
            <person name="Chooi Y.H."/>
            <person name="Piggott A.M."/>
        </authorList>
    </citation>
    <scope>NUCLEOTIDE SEQUENCE [LARGE SCALE GENOMIC DNA]</scope>
    <source>
        <strain evidence="2 3">FRR 5400</strain>
    </source>
</reference>
<dbReference type="AlphaFoldDB" id="A0A8H6A9E8"/>
<feature type="compositionally biased region" description="Polar residues" evidence="1">
    <location>
        <begin position="362"/>
        <end position="389"/>
    </location>
</feature>
<dbReference type="Proteomes" id="UP000541154">
    <property type="component" value="Unassembled WGS sequence"/>
</dbReference>
<feature type="compositionally biased region" description="Low complexity" evidence="1">
    <location>
        <begin position="494"/>
        <end position="511"/>
    </location>
</feature>
<protein>
    <submittedName>
        <fullName evidence="2">Uncharacterized protein</fullName>
    </submittedName>
</protein>
<gene>
    <name evidence="2" type="ORF">ETB97_010888</name>
</gene>
<proteinExistence type="predicted"/>
<keyword evidence="3" id="KW-1185">Reference proteome</keyword>
<feature type="compositionally biased region" description="Basic and acidic residues" evidence="1">
    <location>
        <begin position="213"/>
        <end position="226"/>
    </location>
</feature>
<comment type="caution">
    <text evidence="2">The sequence shown here is derived from an EMBL/GenBank/DDBJ whole genome shotgun (WGS) entry which is preliminary data.</text>
</comment>
<dbReference type="EMBL" id="SPNV01000061">
    <property type="protein sequence ID" value="KAF5862956.1"/>
    <property type="molecule type" value="Genomic_DNA"/>
</dbReference>
<feature type="compositionally biased region" description="Polar residues" evidence="1">
    <location>
        <begin position="31"/>
        <end position="45"/>
    </location>
</feature>
<feature type="region of interest" description="Disordered" evidence="1">
    <location>
        <begin position="194"/>
        <end position="287"/>
    </location>
</feature>
<feature type="region of interest" description="Disordered" evidence="1">
    <location>
        <begin position="555"/>
        <end position="574"/>
    </location>
</feature>
<evidence type="ECO:0000313" key="2">
    <source>
        <dbReference type="EMBL" id="KAF5862956.1"/>
    </source>
</evidence>
<sequence length="697" mass="76078">MSWTLFLRGETLKLKVYHSGECQGQEKTHKQNTTQESKKLNSPASQLLAHIPRGPATQRQGQELVLTSRRGGRPTSEQRSSIPIPVRSPQRLGSRSNALGEGFSGGIRVVEKPRGPRPPIQAVQREITASSSVERAPSQAEETNTSSSPLLGDWEFREMPKRPTDVYTGEYRIRPILRIAASAEKMIMGHDSPGSTYAVTQRSNPAVVQYPDTPKRGLNRDPKKFGDTSGAPGSSQPNGSTGEDAPVAGPSNRSQISLETLPKGDTNGRQFSIPRKPVNSPSLSSLFVPCPESMQPASSMPKLPGPYEAIMKRRTASGSVTPTEIASPQAETFEQSPGTSDSEVTIKPQPKQTVALQAMSDFSTQDEPTSRPVSSTTLHSSNVSRSVENPASRDIVSRRPSHNLTPQSARIPDSRSTRMLGGFRNIFKHRSTVEKGKRTSDIVPGLAFKDPESSSAKLIKSPEYSKLDPGSTGFRAGAKYPKLSESWNKNLRLPRPSSRRPTISAPIPISPGDGNIPSFARPTMATRTRAVTSPREQKPTTPHCPAHRIHTVTATTGSPQRVSCPSTGTQAHVPSVPKKTILPHSVELTKLDTITSKRQSPQIESSASDSLSETLNEIRLCVEHLCNKARDEKAADKREWSLRMALSLQQQISDYNTIERESAEAEALFLRKRADKCVAENSLFESYAQVRAQMDGD</sequence>
<feature type="region of interest" description="Disordered" evidence="1">
    <location>
        <begin position="22"/>
        <end position="152"/>
    </location>
</feature>
<feature type="compositionally biased region" description="Polar residues" evidence="1">
    <location>
        <begin position="327"/>
        <end position="343"/>
    </location>
</feature>
<feature type="region of interest" description="Disordered" evidence="1">
    <location>
        <begin position="491"/>
        <end position="518"/>
    </location>
</feature>
<name>A0A8H6A9E8_PETAA</name>
<feature type="compositionally biased region" description="Polar residues" evidence="1">
    <location>
        <begin position="140"/>
        <end position="149"/>
    </location>
</feature>
<feature type="compositionally biased region" description="Polar residues" evidence="1">
    <location>
        <begin position="231"/>
        <end position="241"/>
    </location>
</feature>
<evidence type="ECO:0000256" key="1">
    <source>
        <dbReference type="SAM" id="MobiDB-lite"/>
    </source>
</evidence>
<feature type="region of interest" description="Disordered" evidence="1">
    <location>
        <begin position="327"/>
        <end position="347"/>
    </location>
</feature>